<keyword evidence="2" id="KW-1185">Reference proteome</keyword>
<name>A0A9P0PJB7_ACAOB</name>
<organism evidence="1 2">
    <name type="scientific">Acanthoscelides obtectus</name>
    <name type="common">Bean weevil</name>
    <name type="synonym">Bruchus obtectus</name>
    <dbReference type="NCBI Taxonomy" id="200917"/>
    <lineage>
        <taxon>Eukaryota</taxon>
        <taxon>Metazoa</taxon>
        <taxon>Ecdysozoa</taxon>
        <taxon>Arthropoda</taxon>
        <taxon>Hexapoda</taxon>
        <taxon>Insecta</taxon>
        <taxon>Pterygota</taxon>
        <taxon>Neoptera</taxon>
        <taxon>Endopterygota</taxon>
        <taxon>Coleoptera</taxon>
        <taxon>Polyphaga</taxon>
        <taxon>Cucujiformia</taxon>
        <taxon>Chrysomeloidea</taxon>
        <taxon>Chrysomelidae</taxon>
        <taxon>Bruchinae</taxon>
        <taxon>Bruchini</taxon>
        <taxon>Acanthoscelides</taxon>
    </lineage>
</organism>
<protein>
    <submittedName>
        <fullName evidence="1">Uncharacterized protein</fullName>
    </submittedName>
</protein>
<reference evidence="1" key="1">
    <citation type="submission" date="2022-03" db="EMBL/GenBank/DDBJ databases">
        <authorList>
            <person name="Sayadi A."/>
        </authorList>
    </citation>
    <scope>NUCLEOTIDE SEQUENCE</scope>
</reference>
<sequence>MSGLVHQAQDGLDYMENSDKNKNDVLFTSSWQPLEFIQCDSTYEESKALEDPLLEDFTVSVAGDHDTKIDAEYVEDA</sequence>
<dbReference type="Proteomes" id="UP001152888">
    <property type="component" value="Unassembled WGS sequence"/>
</dbReference>
<dbReference type="OrthoDB" id="29853at2759"/>
<evidence type="ECO:0000313" key="2">
    <source>
        <dbReference type="Proteomes" id="UP001152888"/>
    </source>
</evidence>
<dbReference type="AlphaFoldDB" id="A0A9P0PJB7"/>
<evidence type="ECO:0000313" key="1">
    <source>
        <dbReference type="EMBL" id="CAH1988389.1"/>
    </source>
</evidence>
<comment type="caution">
    <text evidence="1">The sequence shown here is derived from an EMBL/GenBank/DDBJ whole genome shotgun (WGS) entry which is preliminary data.</text>
</comment>
<gene>
    <name evidence="1" type="ORF">ACAOBT_LOCUS18448</name>
</gene>
<dbReference type="EMBL" id="CAKOFQ010007043">
    <property type="protein sequence ID" value="CAH1988389.1"/>
    <property type="molecule type" value="Genomic_DNA"/>
</dbReference>
<accession>A0A9P0PJB7</accession>
<proteinExistence type="predicted"/>